<evidence type="ECO:0000313" key="1">
    <source>
        <dbReference type="EMBL" id="MCI91315.1"/>
    </source>
</evidence>
<comment type="caution">
    <text evidence="1">The sequence shown here is derived from an EMBL/GenBank/DDBJ whole genome shotgun (WGS) entry which is preliminary data.</text>
</comment>
<evidence type="ECO:0000313" key="2">
    <source>
        <dbReference type="Proteomes" id="UP000265520"/>
    </source>
</evidence>
<keyword evidence="2" id="KW-1185">Reference proteome</keyword>
<organism evidence="1 2">
    <name type="scientific">Trifolium medium</name>
    <dbReference type="NCBI Taxonomy" id="97028"/>
    <lineage>
        <taxon>Eukaryota</taxon>
        <taxon>Viridiplantae</taxon>
        <taxon>Streptophyta</taxon>
        <taxon>Embryophyta</taxon>
        <taxon>Tracheophyta</taxon>
        <taxon>Spermatophyta</taxon>
        <taxon>Magnoliopsida</taxon>
        <taxon>eudicotyledons</taxon>
        <taxon>Gunneridae</taxon>
        <taxon>Pentapetalae</taxon>
        <taxon>rosids</taxon>
        <taxon>fabids</taxon>
        <taxon>Fabales</taxon>
        <taxon>Fabaceae</taxon>
        <taxon>Papilionoideae</taxon>
        <taxon>50 kb inversion clade</taxon>
        <taxon>NPAAA clade</taxon>
        <taxon>Hologalegina</taxon>
        <taxon>IRL clade</taxon>
        <taxon>Trifolieae</taxon>
        <taxon>Trifolium</taxon>
    </lineage>
</organism>
<sequence>ICGDEDEEEYSPVTVSGMRMRMRKNILPKQI</sequence>
<accession>A0A392VXA5</accession>
<reference evidence="1 2" key="1">
    <citation type="journal article" date="2018" name="Front. Plant Sci.">
        <title>Red Clover (Trifolium pratense) and Zigzag Clover (T. medium) - A Picture of Genomic Similarities and Differences.</title>
        <authorList>
            <person name="Dluhosova J."/>
            <person name="Istvanek J."/>
            <person name="Nedelnik J."/>
            <person name="Repkova J."/>
        </authorList>
    </citation>
    <scope>NUCLEOTIDE SEQUENCE [LARGE SCALE GENOMIC DNA]</scope>
    <source>
        <strain evidence="2">cv. 10/8</strain>
        <tissue evidence="1">Leaf</tissue>
    </source>
</reference>
<proteinExistence type="predicted"/>
<dbReference type="AlphaFoldDB" id="A0A392VXA5"/>
<dbReference type="EMBL" id="LXQA011268650">
    <property type="protein sequence ID" value="MCI91315.1"/>
    <property type="molecule type" value="Genomic_DNA"/>
</dbReference>
<name>A0A392VXA5_9FABA</name>
<feature type="non-terminal residue" evidence="1">
    <location>
        <position position="1"/>
    </location>
</feature>
<protein>
    <submittedName>
        <fullName evidence="1">Uncharacterized protein</fullName>
    </submittedName>
</protein>
<dbReference type="Proteomes" id="UP000265520">
    <property type="component" value="Unassembled WGS sequence"/>
</dbReference>